<dbReference type="EMBL" id="KN818236">
    <property type="protein sequence ID" value="KIL66515.1"/>
    <property type="molecule type" value="Genomic_DNA"/>
</dbReference>
<dbReference type="HOGENOM" id="CLU_2132900_0_0_1"/>
<dbReference type="Proteomes" id="UP000054549">
    <property type="component" value="Unassembled WGS sequence"/>
</dbReference>
<keyword evidence="3" id="KW-1185">Reference proteome</keyword>
<proteinExistence type="predicted"/>
<reference evidence="2 3" key="1">
    <citation type="submission" date="2014-04" db="EMBL/GenBank/DDBJ databases">
        <title>Evolutionary Origins and Diversification of the Mycorrhizal Mutualists.</title>
        <authorList>
            <consortium name="DOE Joint Genome Institute"/>
            <consortium name="Mycorrhizal Genomics Consortium"/>
            <person name="Kohler A."/>
            <person name="Kuo A."/>
            <person name="Nagy L.G."/>
            <person name="Floudas D."/>
            <person name="Copeland A."/>
            <person name="Barry K.W."/>
            <person name="Cichocki N."/>
            <person name="Veneault-Fourrey C."/>
            <person name="LaButti K."/>
            <person name="Lindquist E.A."/>
            <person name="Lipzen A."/>
            <person name="Lundell T."/>
            <person name="Morin E."/>
            <person name="Murat C."/>
            <person name="Riley R."/>
            <person name="Ohm R."/>
            <person name="Sun H."/>
            <person name="Tunlid A."/>
            <person name="Henrissat B."/>
            <person name="Grigoriev I.V."/>
            <person name="Hibbett D.S."/>
            <person name="Martin F."/>
        </authorList>
    </citation>
    <scope>NUCLEOTIDE SEQUENCE [LARGE SCALE GENOMIC DNA]</scope>
    <source>
        <strain evidence="2 3">Koide BX008</strain>
    </source>
</reference>
<feature type="compositionally biased region" description="Low complexity" evidence="1">
    <location>
        <begin position="13"/>
        <end position="23"/>
    </location>
</feature>
<sequence length="113" mass="12107">MTGEASAKDLRGARLAGRSGSSSPVHNTKRNQDGCYCLTSLVTAHLAWTPTYFPSLMIAIVLSELVKNTLNDVGKFKCIAIGKHLLYVYPGSCLTQASEDETSDLALNPEDCG</sequence>
<dbReference type="InParanoid" id="A0A0C2ST46"/>
<name>A0A0C2ST46_AMAMK</name>
<evidence type="ECO:0000256" key="1">
    <source>
        <dbReference type="SAM" id="MobiDB-lite"/>
    </source>
</evidence>
<gene>
    <name evidence="2" type="ORF">M378DRAFT_160998</name>
</gene>
<feature type="compositionally biased region" description="Basic and acidic residues" evidence="1">
    <location>
        <begin position="1"/>
        <end position="12"/>
    </location>
</feature>
<organism evidence="2 3">
    <name type="scientific">Amanita muscaria (strain Koide BX008)</name>
    <dbReference type="NCBI Taxonomy" id="946122"/>
    <lineage>
        <taxon>Eukaryota</taxon>
        <taxon>Fungi</taxon>
        <taxon>Dikarya</taxon>
        <taxon>Basidiomycota</taxon>
        <taxon>Agaricomycotina</taxon>
        <taxon>Agaricomycetes</taxon>
        <taxon>Agaricomycetidae</taxon>
        <taxon>Agaricales</taxon>
        <taxon>Pluteineae</taxon>
        <taxon>Amanitaceae</taxon>
        <taxon>Amanita</taxon>
    </lineage>
</organism>
<evidence type="ECO:0000313" key="3">
    <source>
        <dbReference type="Proteomes" id="UP000054549"/>
    </source>
</evidence>
<protein>
    <submittedName>
        <fullName evidence="2">Uncharacterized protein</fullName>
    </submittedName>
</protein>
<feature type="region of interest" description="Disordered" evidence="1">
    <location>
        <begin position="1"/>
        <end position="32"/>
    </location>
</feature>
<dbReference type="AlphaFoldDB" id="A0A0C2ST46"/>
<accession>A0A0C2ST46</accession>
<evidence type="ECO:0000313" key="2">
    <source>
        <dbReference type="EMBL" id="KIL66515.1"/>
    </source>
</evidence>